<name>A0ABS6QFB6_9PSED</name>
<dbReference type="Proteomes" id="UP000609530">
    <property type="component" value="Unassembled WGS sequence"/>
</dbReference>
<sequence>MKSFLLAVAKLATGLFLASVALAIVIGLYSWVADSYERRQAQQYESPREWSADLSKNLGMELHVKTKVVSGKLLLSVDVAGYPAYLADPRLAEQNRKAQFILNFMDSDGFRVLSQPIELSEFSAIVGTKGVEIGLRTQLEKYVSIEEYKRFKSLQVEWTLETKIPPATVSNVQKDQRLLDHCAPGISRAERLKRLAKYGELRETGVGFYSAGGRSVKFFYDGTLLSCS</sequence>
<evidence type="ECO:0000313" key="2">
    <source>
        <dbReference type="Proteomes" id="UP000609530"/>
    </source>
</evidence>
<proteinExistence type="predicted"/>
<dbReference type="EMBL" id="JABWRZ020000002">
    <property type="protein sequence ID" value="MBV4492902.1"/>
    <property type="molecule type" value="Genomic_DNA"/>
</dbReference>
<protein>
    <submittedName>
        <fullName evidence="1">Uncharacterized protein</fullName>
    </submittedName>
</protein>
<accession>A0ABS6QFB6</accession>
<evidence type="ECO:0000313" key="1">
    <source>
        <dbReference type="EMBL" id="MBV4492902.1"/>
    </source>
</evidence>
<organism evidence="1 2">
    <name type="scientific">Pseudomonas oryzicola</name>
    <dbReference type="NCBI Taxonomy" id="485876"/>
    <lineage>
        <taxon>Bacteria</taxon>
        <taxon>Pseudomonadati</taxon>
        <taxon>Pseudomonadota</taxon>
        <taxon>Gammaproteobacteria</taxon>
        <taxon>Pseudomonadales</taxon>
        <taxon>Pseudomonadaceae</taxon>
        <taxon>Pseudomonas</taxon>
    </lineage>
</organism>
<gene>
    <name evidence="1" type="ORF">HU760_020135</name>
</gene>
<keyword evidence="2" id="KW-1185">Reference proteome</keyword>
<comment type="caution">
    <text evidence="1">The sequence shown here is derived from an EMBL/GenBank/DDBJ whole genome shotgun (WGS) entry which is preliminary data.</text>
</comment>
<reference evidence="1 2" key="1">
    <citation type="journal article" date="2020" name="Microorganisms">
        <title>Reliable Identification of Environmental Pseudomonas Isolates Using the rpoD Gene.</title>
        <authorList>
            <consortium name="The Broad Institute Genome Sequencing Platform"/>
            <person name="Girard L."/>
            <person name="Lood C."/>
            <person name="Rokni-Zadeh H."/>
            <person name="van Noort V."/>
            <person name="Lavigne R."/>
            <person name="De Mot R."/>
        </authorList>
    </citation>
    <scope>NUCLEOTIDE SEQUENCE [LARGE SCALE GENOMIC DNA]</scope>
    <source>
        <strain evidence="1 2">RD9SR1</strain>
    </source>
</reference>
<dbReference type="RefSeq" id="WP_186673551.1">
    <property type="nucleotide sequence ID" value="NZ_JABWRZ020000002.1"/>
</dbReference>